<proteinExistence type="predicted"/>
<dbReference type="RefSeq" id="WP_019539881.1">
    <property type="nucleotide sequence ID" value="NZ_DAMBAO010000021.1"/>
</dbReference>
<dbReference type="GO" id="GO:0003723">
    <property type="term" value="F:RNA binding"/>
    <property type="evidence" value="ECO:0007669"/>
    <property type="project" value="InterPro"/>
</dbReference>
<organism evidence="2 3">
    <name type="scientific">Proteiniphilum saccharofermentans</name>
    <dbReference type="NCBI Taxonomy" id="1642647"/>
    <lineage>
        <taxon>Bacteria</taxon>
        <taxon>Pseudomonadati</taxon>
        <taxon>Bacteroidota</taxon>
        <taxon>Bacteroidia</taxon>
        <taxon>Bacteroidales</taxon>
        <taxon>Dysgonomonadaceae</taxon>
        <taxon>Proteiniphilum</taxon>
    </lineage>
</organism>
<gene>
    <name evidence="2" type="ORF">PSM36_1192</name>
</gene>
<dbReference type="Proteomes" id="UP000187464">
    <property type="component" value="Chromosome I"/>
</dbReference>
<protein>
    <submittedName>
        <fullName evidence="2">Putative membrane protein</fullName>
    </submittedName>
</protein>
<keyword evidence="1" id="KW-0812">Transmembrane</keyword>
<dbReference type="Pfam" id="PF09907">
    <property type="entry name" value="HigB_toxin"/>
    <property type="match status" value="1"/>
</dbReference>
<dbReference type="EMBL" id="LT605205">
    <property type="protein sequence ID" value="SCD20016.1"/>
    <property type="molecule type" value="Genomic_DNA"/>
</dbReference>
<dbReference type="InterPro" id="IPR018669">
    <property type="entry name" value="Toxin_HigB"/>
</dbReference>
<accession>A0A1R3SUM5</accession>
<keyword evidence="3" id="KW-1185">Reference proteome</keyword>
<dbReference type="STRING" id="1642647.PSM36_1192"/>
<evidence type="ECO:0000313" key="2">
    <source>
        <dbReference type="EMBL" id="SCD20016.1"/>
    </source>
</evidence>
<dbReference type="KEGG" id="psac:PSM36_1192"/>
<sequence>MIIIESQILDEFVEKHADCRKAVQNWINKVEDAEWKSHTDLKMDFPSADYVKNGRYVFNIRGNKYRLIVVVVFVAGQLIVRFIGTHAEYDKINAESV</sequence>
<evidence type="ECO:0000256" key="1">
    <source>
        <dbReference type="SAM" id="Phobius"/>
    </source>
</evidence>
<feature type="transmembrane region" description="Helical" evidence="1">
    <location>
        <begin position="65"/>
        <end position="84"/>
    </location>
</feature>
<keyword evidence="1" id="KW-1133">Transmembrane helix</keyword>
<name>A0A1R3SUM5_9BACT</name>
<evidence type="ECO:0000313" key="3">
    <source>
        <dbReference type="Proteomes" id="UP000187464"/>
    </source>
</evidence>
<dbReference type="GO" id="GO:0004519">
    <property type="term" value="F:endonuclease activity"/>
    <property type="evidence" value="ECO:0007669"/>
    <property type="project" value="InterPro"/>
</dbReference>
<reference evidence="3" key="1">
    <citation type="submission" date="2016-08" db="EMBL/GenBank/DDBJ databases">
        <authorList>
            <person name="Wibberg D."/>
        </authorList>
    </citation>
    <scope>NUCLEOTIDE SEQUENCE [LARGE SCALE GENOMIC DNA]</scope>
</reference>
<keyword evidence="1" id="KW-0472">Membrane</keyword>
<dbReference type="GO" id="GO:0110001">
    <property type="term" value="C:toxin-antitoxin complex"/>
    <property type="evidence" value="ECO:0007669"/>
    <property type="project" value="InterPro"/>
</dbReference>
<dbReference type="AlphaFoldDB" id="A0A1R3SUM5"/>